<protein>
    <submittedName>
        <fullName evidence="2">Uncharacterized protein</fullName>
    </submittedName>
</protein>
<keyword evidence="3" id="KW-1185">Reference proteome</keyword>
<dbReference type="RefSeq" id="WP_088593213.1">
    <property type="nucleotide sequence ID" value="NZ_CP022022.1"/>
</dbReference>
<evidence type="ECO:0000313" key="3">
    <source>
        <dbReference type="Proteomes" id="UP000197007"/>
    </source>
</evidence>
<evidence type="ECO:0000313" key="2">
    <source>
        <dbReference type="EMBL" id="ASF42021.1"/>
    </source>
</evidence>
<name>A0A1Z4BL46_9FLAO</name>
<reference evidence="3" key="1">
    <citation type="submission" date="2017-06" db="EMBL/GenBank/DDBJ databases">
        <title>Complete genome sequence of Capnocytophaga sp. KCOM 1579 (=ChDC OS43) isolated from a human refractory periapical abscess lesion.</title>
        <authorList>
            <person name="Kook J.-K."/>
            <person name="Park S.-N."/>
            <person name="Lim Y.K."/>
            <person name="Roh H."/>
        </authorList>
    </citation>
    <scope>NUCLEOTIDE SEQUENCE [LARGE SCALE GENOMIC DNA]</scope>
    <source>
        <strain evidence="3">ChDC OS43</strain>
    </source>
</reference>
<dbReference type="KEGG" id="capn:CBG49_02335"/>
<dbReference type="EMBL" id="CP022022">
    <property type="protein sequence ID" value="ASF42021.1"/>
    <property type="molecule type" value="Genomic_DNA"/>
</dbReference>
<organism evidence="2 3">
    <name type="scientific">Capnocytophaga endodontalis</name>
    <dbReference type="NCBI Taxonomy" id="2708117"/>
    <lineage>
        <taxon>Bacteria</taxon>
        <taxon>Pseudomonadati</taxon>
        <taxon>Bacteroidota</taxon>
        <taxon>Flavobacteriia</taxon>
        <taxon>Flavobacteriales</taxon>
        <taxon>Flavobacteriaceae</taxon>
        <taxon>Capnocytophaga</taxon>
    </lineage>
</organism>
<keyword evidence="1" id="KW-1133">Transmembrane helix</keyword>
<keyword evidence="1" id="KW-0472">Membrane</keyword>
<gene>
    <name evidence="2" type="ORF">CBG49_02335</name>
</gene>
<feature type="transmembrane region" description="Helical" evidence="1">
    <location>
        <begin position="36"/>
        <end position="54"/>
    </location>
</feature>
<dbReference type="Proteomes" id="UP000197007">
    <property type="component" value="Chromosome"/>
</dbReference>
<sequence>MKKDLFFPALIAGIVFSAFFIFLVNQFATGLYTQAWFLFLPIPLILGTWTFYAICCKHKISSVIAIGCTIAFFAWIMDELDVSFSKLRAEKNLPIAYRDYEDLDYEISVCAQEGGNCIHEVPTNESEDLTSCFLNRRNEVVMVQDDRISSYILKFDTLGYQQSMDIATDRDHKKAAYILDDYVINIDENTYSTFFLNDDENFLPMTFIEASKKWTPTQQQNFFENNVKTKASCFKITKGKQNKIVFLKDDKWQYFYTDIERASFGKDTLKTQYNYPELFDEKRFPKQEKSLTRNYIRPQYVQTYRDNFGYTTILYYHIVKPSLTYHLKTRFKTVKSQEELRTLPTYYFKNDTETIETFGWISLYSHKHLQYQLLRIGNQTYRIGK</sequence>
<evidence type="ECO:0000256" key="1">
    <source>
        <dbReference type="SAM" id="Phobius"/>
    </source>
</evidence>
<proteinExistence type="predicted"/>
<dbReference type="AlphaFoldDB" id="A0A1Z4BL46"/>
<keyword evidence="1" id="KW-0812">Transmembrane</keyword>
<feature type="transmembrane region" description="Helical" evidence="1">
    <location>
        <begin position="60"/>
        <end position="77"/>
    </location>
</feature>
<feature type="transmembrane region" description="Helical" evidence="1">
    <location>
        <begin position="6"/>
        <end position="24"/>
    </location>
</feature>
<accession>A0A1Z4BL46</accession>